<dbReference type="AlphaFoldDB" id="A0ABD2ZJ00"/>
<evidence type="ECO:0000256" key="1">
    <source>
        <dbReference type="SAM" id="MobiDB-lite"/>
    </source>
</evidence>
<feature type="signal peptide" evidence="2">
    <location>
        <begin position="1"/>
        <end position="21"/>
    </location>
</feature>
<reference evidence="3 4" key="1">
    <citation type="submission" date="2024-11" db="EMBL/GenBank/DDBJ databases">
        <title>A near-complete genome assembly of Cinchona calisaya.</title>
        <authorList>
            <person name="Lian D.C."/>
            <person name="Zhao X.W."/>
            <person name="Wei L."/>
        </authorList>
    </citation>
    <scope>NUCLEOTIDE SEQUENCE [LARGE SCALE GENOMIC DNA]</scope>
    <source>
        <tissue evidence="3">Nenye</tissue>
    </source>
</reference>
<organism evidence="3 4">
    <name type="scientific">Cinchona calisaya</name>
    <dbReference type="NCBI Taxonomy" id="153742"/>
    <lineage>
        <taxon>Eukaryota</taxon>
        <taxon>Viridiplantae</taxon>
        <taxon>Streptophyta</taxon>
        <taxon>Embryophyta</taxon>
        <taxon>Tracheophyta</taxon>
        <taxon>Spermatophyta</taxon>
        <taxon>Magnoliopsida</taxon>
        <taxon>eudicotyledons</taxon>
        <taxon>Gunneridae</taxon>
        <taxon>Pentapetalae</taxon>
        <taxon>asterids</taxon>
        <taxon>lamiids</taxon>
        <taxon>Gentianales</taxon>
        <taxon>Rubiaceae</taxon>
        <taxon>Cinchonoideae</taxon>
        <taxon>Cinchoneae</taxon>
        <taxon>Cinchona</taxon>
    </lineage>
</organism>
<accession>A0ABD2ZJ00</accession>
<dbReference type="Proteomes" id="UP001630127">
    <property type="component" value="Unassembled WGS sequence"/>
</dbReference>
<comment type="caution">
    <text evidence="3">The sequence shown here is derived from an EMBL/GenBank/DDBJ whole genome shotgun (WGS) entry which is preliminary data.</text>
</comment>
<dbReference type="EMBL" id="JBJUIK010000009">
    <property type="protein sequence ID" value="KAL3518993.1"/>
    <property type="molecule type" value="Genomic_DNA"/>
</dbReference>
<evidence type="ECO:0008006" key="5">
    <source>
        <dbReference type="Google" id="ProtNLM"/>
    </source>
</evidence>
<feature type="region of interest" description="Disordered" evidence="1">
    <location>
        <begin position="39"/>
        <end position="85"/>
    </location>
</feature>
<keyword evidence="2" id="KW-0732">Signal</keyword>
<gene>
    <name evidence="3" type="ORF">ACH5RR_021582</name>
</gene>
<evidence type="ECO:0000256" key="2">
    <source>
        <dbReference type="SAM" id="SignalP"/>
    </source>
</evidence>
<name>A0ABD2ZJ00_9GENT</name>
<keyword evidence="4" id="KW-1185">Reference proteome</keyword>
<protein>
    <recommendedName>
        <fullName evidence="5">Secreted protein</fullName>
    </recommendedName>
</protein>
<sequence length="85" mass="9607">MEALAWLYFVCVLSFPHSALHCKLDIIAMRLNEIQWPEEPPAPKWHFKADSDDEEGGNTNEEPQESPTRDDDAGSSGYLMICIPT</sequence>
<evidence type="ECO:0000313" key="4">
    <source>
        <dbReference type="Proteomes" id="UP001630127"/>
    </source>
</evidence>
<evidence type="ECO:0000313" key="3">
    <source>
        <dbReference type="EMBL" id="KAL3518993.1"/>
    </source>
</evidence>
<feature type="chain" id="PRO_5044762370" description="Secreted protein" evidence="2">
    <location>
        <begin position="22"/>
        <end position="85"/>
    </location>
</feature>
<proteinExistence type="predicted"/>